<dbReference type="Gene3D" id="3.10.20.10">
    <property type="match status" value="1"/>
</dbReference>
<protein>
    <recommendedName>
        <fullName evidence="3">Sulfur carrier protein FdhD</fullName>
    </recommendedName>
</protein>
<dbReference type="Gene3D" id="3.40.140.10">
    <property type="entry name" value="Cytidine Deaminase, domain 2"/>
    <property type="match status" value="1"/>
</dbReference>
<dbReference type="NCBIfam" id="TIGR00129">
    <property type="entry name" value="fdhD_narQ"/>
    <property type="match status" value="1"/>
</dbReference>
<comment type="function">
    <text evidence="3">Required for formate dehydrogenase (FDH) activity. Acts as a sulfur carrier protein that transfers sulfur from IscS to the molybdenum cofactor prior to its insertion into FDH.</text>
</comment>
<comment type="similarity">
    <text evidence="3">Belongs to the FdhD family.</text>
</comment>
<dbReference type="InterPro" id="IPR003786">
    <property type="entry name" value="FdhD"/>
</dbReference>
<sequence length="263" mass="26810">MLSAISRGRDVAAPARAVPEETAVALVYDGSTEAVMMATPADLEDFAVGFSLVEGIVGSPGEITDLSIVAGPAGIELRLWLAAPRADAYGRRRRRLAGPTGCGLCGIESLDEAMRPARRIASDLSVASTDVAAAISALEAAQHLAHATHATHAAGFFVPGRGLVALREDVGRHNALDKLAGALARRGIAGAGGVVVITSRVSVEMVQKTAAIGAPVLIAVSAPTALAVRTAQAAGLTLVVMARGTGFEVYAGVERLRDLAPHG</sequence>
<keyword evidence="1 3" id="KW-0963">Cytoplasm</keyword>
<comment type="caution">
    <text evidence="4">The sequence shown here is derived from an EMBL/GenBank/DDBJ whole genome shotgun (WGS) entry which is preliminary data.</text>
</comment>
<gene>
    <name evidence="3 4" type="primary">fdhD</name>
    <name evidence="4" type="ORF">PQJ73_05040</name>
</gene>
<dbReference type="EMBL" id="JAQQLI010000005">
    <property type="protein sequence ID" value="MDC7785041.1"/>
    <property type="molecule type" value="Genomic_DNA"/>
</dbReference>
<evidence type="ECO:0000313" key="4">
    <source>
        <dbReference type="EMBL" id="MDC7785041.1"/>
    </source>
</evidence>
<accession>A0ABT5J5X1</accession>
<dbReference type="PIRSF" id="PIRSF015626">
    <property type="entry name" value="FdhD"/>
    <property type="match status" value="1"/>
</dbReference>
<keyword evidence="2 3" id="KW-0501">Molybdenum cofactor biosynthesis</keyword>
<evidence type="ECO:0000313" key="5">
    <source>
        <dbReference type="Proteomes" id="UP001165652"/>
    </source>
</evidence>
<comment type="caution">
    <text evidence="3">Lacks conserved residue(s) required for the propagation of feature annotation.</text>
</comment>
<feature type="active site" description="Cysteine persulfide intermediate" evidence="3">
    <location>
        <position position="102"/>
    </location>
</feature>
<reference evidence="4" key="2">
    <citation type="submission" date="2023-02" db="EMBL/GenBank/DDBJ databases">
        <authorList>
            <person name="Rayyan A."/>
            <person name="Meyer T."/>
            <person name="Kyndt J.A."/>
        </authorList>
    </citation>
    <scope>NUCLEOTIDE SEQUENCE</scope>
    <source>
        <strain evidence="4">DSM 9987</strain>
    </source>
</reference>
<dbReference type="PANTHER" id="PTHR30592:SF1">
    <property type="entry name" value="SULFUR CARRIER PROTEIN FDHD"/>
    <property type="match status" value="1"/>
</dbReference>
<comment type="subcellular location">
    <subcellularLocation>
        <location evidence="3">Cytoplasm</location>
    </subcellularLocation>
</comment>
<name>A0ABT5J5X1_RHOTP</name>
<dbReference type="SUPFAM" id="SSF53927">
    <property type="entry name" value="Cytidine deaminase-like"/>
    <property type="match status" value="1"/>
</dbReference>
<dbReference type="PANTHER" id="PTHR30592">
    <property type="entry name" value="FORMATE DEHYDROGENASE"/>
    <property type="match status" value="1"/>
</dbReference>
<dbReference type="InterPro" id="IPR016193">
    <property type="entry name" value="Cytidine_deaminase-like"/>
</dbReference>
<proteinExistence type="inferred from homology"/>
<dbReference type="Pfam" id="PF02634">
    <property type="entry name" value="FdhD-NarQ"/>
    <property type="match status" value="1"/>
</dbReference>
<evidence type="ECO:0000256" key="2">
    <source>
        <dbReference type="ARBA" id="ARBA00023150"/>
    </source>
</evidence>
<reference evidence="4" key="1">
    <citation type="journal article" date="2023" name="Microbiol Resour">
        <title>Genome Sequences of Rhodoplanes serenus and Two Thermotolerant Strains, Rhodoplanes tepidamans and 'Rhodoplanes cryptolactis,' Further Refine the Genus.</title>
        <authorList>
            <person name="Rayyan A.A."/>
            <person name="Kyndt J.A."/>
        </authorList>
    </citation>
    <scope>NUCLEOTIDE SEQUENCE</scope>
    <source>
        <strain evidence="4">DSM 9987</strain>
    </source>
</reference>
<dbReference type="Proteomes" id="UP001165652">
    <property type="component" value="Unassembled WGS sequence"/>
</dbReference>
<organism evidence="4 5">
    <name type="scientific">Rhodoplanes tepidamans</name>
    <name type="common">Rhodoplanes cryptolactis</name>
    <dbReference type="NCBI Taxonomy" id="200616"/>
    <lineage>
        <taxon>Bacteria</taxon>
        <taxon>Pseudomonadati</taxon>
        <taxon>Pseudomonadota</taxon>
        <taxon>Alphaproteobacteria</taxon>
        <taxon>Hyphomicrobiales</taxon>
        <taxon>Nitrobacteraceae</taxon>
        <taxon>Rhodoplanes</taxon>
    </lineage>
</organism>
<dbReference type="HAMAP" id="MF_00187">
    <property type="entry name" value="FdhD"/>
    <property type="match status" value="1"/>
</dbReference>
<evidence type="ECO:0000256" key="3">
    <source>
        <dbReference type="HAMAP-Rule" id="MF_00187"/>
    </source>
</evidence>
<keyword evidence="5" id="KW-1185">Reference proteome</keyword>
<evidence type="ECO:0000256" key="1">
    <source>
        <dbReference type="ARBA" id="ARBA00022490"/>
    </source>
</evidence>